<keyword evidence="7" id="KW-0472">Membrane</keyword>
<evidence type="ECO:0000259" key="9">
    <source>
        <dbReference type="PROSITE" id="PS51820"/>
    </source>
</evidence>
<feature type="region of interest" description="Disordered" evidence="8">
    <location>
        <begin position="443"/>
        <end position="482"/>
    </location>
</feature>
<accession>A0ABW7G1I6</accession>
<keyword evidence="4" id="KW-0800">Toxin</keyword>
<feature type="region of interest" description="Disordered" evidence="8">
    <location>
        <begin position="733"/>
        <end position="755"/>
    </location>
</feature>
<evidence type="ECO:0000256" key="3">
    <source>
        <dbReference type="ARBA" id="ARBA00022525"/>
    </source>
</evidence>
<dbReference type="InterPro" id="IPR037524">
    <property type="entry name" value="PA14/GLEYA"/>
</dbReference>
<name>A0ABW7G1I6_9BURK</name>
<keyword evidence="3" id="KW-0964">Secreted</keyword>
<dbReference type="InterPro" id="IPR018511">
    <property type="entry name" value="Hemolysin-typ_Ca-bd_CS"/>
</dbReference>
<protein>
    <submittedName>
        <fullName evidence="10">Beta strand repeat-containing protein</fullName>
    </submittedName>
</protein>
<reference evidence="10 11" key="1">
    <citation type="submission" date="2024-09" db="EMBL/GenBank/DDBJ databases">
        <title>Novel species of the genus Pelomonas and Roseateles isolated from streams.</title>
        <authorList>
            <person name="Lu H."/>
        </authorList>
    </citation>
    <scope>NUCLEOTIDE SEQUENCE [LARGE SCALE GENOMIC DNA]</scope>
    <source>
        <strain evidence="10 11">BYS96W</strain>
    </source>
</reference>
<dbReference type="PROSITE" id="PS00330">
    <property type="entry name" value="HEMOLYSIN_CALCIUM"/>
    <property type="match status" value="21"/>
</dbReference>
<feature type="region of interest" description="Disordered" evidence="8">
    <location>
        <begin position="894"/>
        <end position="920"/>
    </location>
</feature>
<dbReference type="Gene3D" id="2.150.10.10">
    <property type="entry name" value="Serralysin-like metalloprotease, C-terminal"/>
    <property type="match status" value="36"/>
</dbReference>
<gene>
    <name evidence="10" type="ORF">ACG00X_03045</name>
</gene>
<keyword evidence="6" id="KW-0843">Virulence</keyword>
<evidence type="ECO:0000256" key="6">
    <source>
        <dbReference type="ARBA" id="ARBA00023026"/>
    </source>
</evidence>
<dbReference type="SUPFAM" id="SSF49899">
    <property type="entry name" value="Concanavalin A-like lectins/glucanases"/>
    <property type="match status" value="1"/>
</dbReference>
<dbReference type="Pfam" id="PF00353">
    <property type="entry name" value="HemolysinCabind"/>
    <property type="match status" value="54"/>
</dbReference>
<dbReference type="Pfam" id="PF07691">
    <property type="entry name" value="PA14"/>
    <property type="match status" value="1"/>
</dbReference>
<dbReference type="PRINTS" id="PR00313">
    <property type="entry name" value="CABNDNGRPT"/>
</dbReference>
<evidence type="ECO:0000256" key="7">
    <source>
        <dbReference type="ARBA" id="ARBA00023136"/>
    </source>
</evidence>
<dbReference type="RefSeq" id="WP_394486458.1">
    <property type="nucleotide sequence ID" value="NZ_JBIGIA010000002.1"/>
</dbReference>
<dbReference type="EMBL" id="JBIGIA010000002">
    <property type="protein sequence ID" value="MFG6455798.1"/>
    <property type="molecule type" value="Genomic_DNA"/>
</dbReference>
<dbReference type="SMART" id="SM00758">
    <property type="entry name" value="PA14"/>
    <property type="match status" value="1"/>
</dbReference>
<evidence type="ECO:0000256" key="8">
    <source>
        <dbReference type="SAM" id="MobiDB-lite"/>
    </source>
</evidence>
<feature type="compositionally biased region" description="Gly residues" evidence="8">
    <location>
        <begin position="646"/>
        <end position="655"/>
    </location>
</feature>
<feature type="region of interest" description="Disordered" evidence="8">
    <location>
        <begin position="5028"/>
        <end position="5047"/>
    </location>
</feature>
<dbReference type="InterPro" id="IPR013320">
    <property type="entry name" value="ConA-like_dom_sf"/>
</dbReference>
<evidence type="ECO:0000256" key="2">
    <source>
        <dbReference type="ARBA" id="ARBA00004613"/>
    </source>
</evidence>
<dbReference type="InterPro" id="IPR011658">
    <property type="entry name" value="PA14_dom"/>
</dbReference>
<evidence type="ECO:0000313" key="11">
    <source>
        <dbReference type="Proteomes" id="UP001606305"/>
    </source>
</evidence>
<feature type="region of interest" description="Disordered" evidence="8">
    <location>
        <begin position="2152"/>
        <end position="2183"/>
    </location>
</feature>
<feature type="region of interest" description="Disordered" evidence="8">
    <location>
        <begin position="634"/>
        <end position="655"/>
    </location>
</feature>
<evidence type="ECO:0000313" key="10">
    <source>
        <dbReference type="EMBL" id="MFG6455798.1"/>
    </source>
</evidence>
<evidence type="ECO:0000256" key="5">
    <source>
        <dbReference type="ARBA" id="ARBA00022737"/>
    </source>
</evidence>
<organism evidence="10 11">
    <name type="scientific">Pelomonas nitida</name>
    <dbReference type="NCBI Taxonomy" id="3299027"/>
    <lineage>
        <taxon>Bacteria</taxon>
        <taxon>Pseudomonadati</taxon>
        <taxon>Pseudomonadota</taxon>
        <taxon>Betaproteobacteria</taxon>
        <taxon>Burkholderiales</taxon>
        <taxon>Sphaerotilaceae</taxon>
        <taxon>Roseateles</taxon>
    </lineage>
</organism>
<feature type="domain" description="PA14" evidence="9">
    <location>
        <begin position="4472"/>
        <end position="4610"/>
    </location>
</feature>
<dbReference type="InterPro" id="IPR001343">
    <property type="entry name" value="Hemolysn_Ca-bd"/>
</dbReference>
<dbReference type="SUPFAM" id="SSF51120">
    <property type="entry name" value="beta-Roll"/>
    <property type="match status" value="35"/>
</dbReference>
<dbReference type="Proteomes" id="UP001606305">
    <property type="component" value="Unassembled WGS sequence"/>
</dbReference>
<dbReference type="PRINTS" id="PR01488">
    <property type="entry name" value="RTXTOXINA"/>
</dbReference>
<dbReference type="PANTHER" id="PTHR38340">
    <property type="entry name" value="S-LAYER PROTEIN"/>
    <property type="match status" value="1"/>
</dbReference>
<dbReference type="InterPro" id="IPR050557">
    <property type="entry name" value="RTX_toxin/Mannuronan_C5-epim"/>
</dbReference>
<dbReference type="PANTHER" id="PTHR38340:SF1">
    <property type="entry name" value="S-LAYER PROTEIN"/>
    <property type="match status" value="1"/>
</dbReference>
<keyword evidence="5" id="KW-0677">Repeat</keyword>
<dbReference type="PROSITE" id="PS51820">
    <property type="entry name" value="PA14"/>
    <property type="match status" value="1"/>
</dbReference>
<evidence type="ECO:0000256" key="1">
    <source>
        <dbReference type="ARBA" id="ARBA00004370"/>
    </source>
</evidence>
<feature type="region of interest" description="Disordered" evidence="8">
    <location>
        <begin position="98"/>
        <end position="136"/>
    </location>
</feature>
<proteinExistence type="predicted"/>
<dbReference type="SUPFAM" id="SSF56988">
    <property type="entry name" value="Anthrax protective antigen"/>
    <property type="match status" value="1"/>
</dbReference>
<comment type="caution">
    <text evidence="10">The sequence shown here is derived from an EMBL/GenBank/DDBJ whole genome shotgun (WGS) entry which is preliminary data.</text>
</comment>
<evidence type="ECO:0000256" key="4">
    <source>
        <dbReference type="ARBA" id="ARBA00022656"/>
    </source>
</evidence>
<comment type="subcellular location">
    <subcellularLocation>
        <location evidence="1">Membrane</location>
    </subcellularLocation>
    <subcellularLocation>
        <location evidence="2">Secreted</location>
    </subcellularLocation>
</comment>
<dbReference type="Gene3D" id="3.90.182.10">
    <property type="entry name" value="Toxin - Anthrax Protective Antigen,domain 1"/>
    <property type="match status" value="1"/>
</dbReference>
<keyword evidence="11" id="KW-1185">Reference proteome</keyword>
<dbReference type="InterPro" id="IPR003995">
    <property type="entry name" value="RTX_toxin_determinant-A"/>
</dbReference>
<dbReference type="InterPro" id="IPR011049">
    <property type="entry name" value="Serralysin-like_metalloprot_C"/>
</dbReference>
<sequence length="5612" mass="548376">MDNAAGKVVIHAPSGDAAIKLALSRASVAKVQVAGVDLVLMMADGTQHVLQGAALRALAEPDFKLQFQDGATEAATLITQAGPVNITDTLLRTIEKNTTVDDAPAPTARESVSELPPPPKPAESGLTAGSGGGEGVAKAEYHDEARPFSVVIQVAPRPSSSGGGTPPPPPAAITLNVAGQMHNVTGQDVATSATGATITGSGGSAESATDFSAAAQAASEVIHGTSGDDAISGDGGQGMGSGWARQFDISLSSKLTPLVKSVVISGLPDGFEVVGATKGANGWELAVATDGSSTRLSVMIRYAVASDSAGAGGTTFDLVVTATAQVGRAMLEGKLTLPAIVRDVTSAADMSYESGGKAGVVFPAYGLGDLIDGGAGNDTILGLVGADRLYGNAGNDKLDGGAASDWLVGGEGADQLIGGTGSDTGSYEGSGAGVDVDLAAHTASGGDADGDTLDGIENLSGSGGADTLRGDDGANRLDGGAGNDVLEGRAGADTLVGGAGLDTAVYSGSSAGVTLDLAAGTGKGGEADGDTLTQIENVVGSEHDDTLRGDALANVLQGGAGDDLLEGRAGADALQGGAGNDTASYASSAAGVNVSLGTGQGSGGDATGDRLQDIENLTGSAQADLLIGDANDNRLDGGAGDDELEGGGGADALTGGDGNDTATYIDAQTGVVVSLANAALNTGEAKGDTFSGIENLAGSELDDTLIGDGFDNVLTGNPGNDALQGGAGDDTLFGGAGADQLDGGDGNDTASYADSNEGVKVDLSGATASTGGDAAGDTLANVENLTGSRFSDRLAGDANANVLDGGRGNDVLIGGAGADTLIGSDGSDTADYSTATVALQINLSTGVVTGGDATGDSFQSIENLTGGSGDDQLTGEASANTLIGNAGNDTLAGMAGNDRLDGGDGDDLLDGGSGGDQLTGGAGTDTATYAASGTGVTVNLATGVGKGGDAEGDQLAGIENLIGSEKGDALTGTAGVNKLIGGAGDDTLDGGDGADVLDGGDGSDTASYASATAGVSASLLNPATNTGAAAGDSYISIENLAGSNYNDTLVGDANANTISGADGDDFIEGRGGADVIHGGLGNDTLSYAASAAAVQVDLVAGTGSGGDAQGNTLDGIENLIGSNFADSLKGDANDNRLDGGNGDDLLEGGAGADQLIGGAGNDMATYAGSAAGVKASLVNAAGNAGDAAGDSFSGVENLTGSAFDDTLEGDAGVNRLAGGAGDDVLIGGAGADVLVGGAGSDTASYAGATSGLTVSLADTALNTGDAAGDSFDAIENLTGSGFDDVLIGTSAANRLDGGAGNDLLIGGAGADALIGGAGIDTATYAASGAAVTVNLATGRGSGGDAQGDTLAGVENLIGSAFDDVLTGAAGVNVLTGGAGNDSYTVDDSADVIVEGAGEGSDSVNASASYVLSANVENLTLTGNADIDGTGNVLDNVLTGNAGNNVLDGGLGSDSMAGGAGNDSYVVESSGDVVTENFGEGTDTVRSSISYALGANVENLTLTGSASISGTGNALDNVILGNAGSNLIDGGAGADTLAGGAGDDTYVVDNLGDTATEAAGEGTDLVRSSVGFTLGANLENLTLLGTANIDGTGNALNNILLGNAGNNLLDGRAGADQMAGGAGDDTYVVDNAADQTTELANEGTDSVRASISWTLGDNLENLLLTGSGNIDATGNAADNVITGNAGANLIDGKAGADTMAGGAGDDSYVVDNSGDTVAEDANAGYDTVRSSVSFVLSANVEELQLTGTANISGTGNELDNRIVGNSGANLIDGGAGADAMLGGAGDDTYLVDDAGDTVTEAAGGGTDLVRSSVSFTLGANIENLVLTGTAPISGTGNDLDNSLTGNSGNNLLDGGLGADGMAGGAGNDSYVVDNAADVVTENAGEGTDTVRAGFSYALGANLENLVLTGTGDWSGTGNALDNVITGNSGNNVLDGGLGADAMAGGAGNDSYLVDNTGDTVTESAGEGIDLVQSSVSFRLGDNIEQLSLTGSANIDGTGNALANVITGNSGNNVLDGGAGADVLTGGAGDDTYVVDNSGDGVSEQAGEGTDLVRSSVSWTLGANLENLTLTGGADIDATGNALANVITGNGGNNLLDGRAGADQMAGGAGDDTYVVDNAGDTVTEKAGEGTDLVRSSLSHVLGANVENLVLTGSGDSNATGNELDNQLTGNSGNNVLDGKAGADQMAGGAGDDTYVVDNAGDTVAEAVAEGADQVFASVSLRLGENIEDLTLTGSANINATGNSATNRLTGNAGNNTLDGGASADQMTGGAGDDIYVVDNAGDVVTENAGEGTDTIRSSVTLVLPANVENLTLTGSANIDATGNAQDNVISGNAGNNTLDGGAGADTMAGGAGSDIYVVDNAGDTVTEAAGEGTDLVRSSVSFTLGPNIENLLLTGSANVDGTGNELANQITGNAGNNTLDGGAGADTLAGGAGDDVYGVDDLGDTVTEFSGQGTDTVRSSVSFALGANVERLLLTGTGDINATGNELDNTLTGNIANNTLDGGAGADTLAGGAGNDTYVVDNAGDTVTENAGEGTDTVRSSVSYVLGANVENLVLTGTGNLSATGNELDNTLTGNAGANLIDGGTGADRMSGGAGDDTYLVDNLGDAVTEAVGEGTDLVRSSVSFTLGANVENLILLGTADIDGTGNGQANQLTGNSGNNVLDGGGGADIMTGGLGDDTYGVDNAGDQVIEASGEGTDTVRSAISYTLGATLENLVLTGTGNISGTGNAGNNQITGNAAANVIDGGTGADTMAGGGGDDTYSVDNSGDVVVEDFAAGTDTEISSVSRVLAANVENLVLTGTANLNGTGNELANQITGNAGNNLIDGGAGADTMAGGAGDDSYVVDDSGDQVIENGGEGVDTVRAGASFVLGANIEDLVLTGTASVDGTGNELANTITGNSGANVLDGGLGADRLIGGTGNDTYVVDDAGDVVTENAGEGTDTVRSAISYTLGANLENLVLTGVDRIDATGNAVANQITGNGNNNVIDGGAGADTMSGGAGSDTYLVDNAGDVVIEAAGEGVDLVRSSVSFTLGNNVENLILTGTNDLNGSGNALANVITGNSGANVLDGGAGADQLTGGAGDDSYVVDNAADVVTENAAEGNDTVQASVSWTLGANLENLLLTGSNNINGAGNDLANTLTGNTGNNVLDGGLGADTMVGGSGNDTYVVDNVGDVVTENPGEGSDTVQASISYALGNELEDLTLTGSANLNGSGNALDNVITGNSGANVLDGGAGADRLVGGAGNDSYVVDNVGDTVVESAGGGTDTVTATVSHTLADNVENLVLGGTADLDGTGNDLNNQITGNAGANVLDGGAGDDRLVGGAGDDTYVVDSAGDTVTENSGEGTDTVRSSVSWVLGANLENLVLTGADAIDGTGNGLVNLITGNEGNNVLDGGAGADELTGGLGDDTYLIDNAGDLVVEFAGEGTDTVQTGASYTLTANVETLVLTGSADINGTGNALGNTLLGNSGANVLDGGAGADVMTGGAGNDSYVVDNVGDQLYELAGGGTDTVNASVSWVLAANFENLTLTGSANVNATGNSGANVLVGNAGNNLITGGGGADTISAGGGADTIVVSDLAFASINGGSGIDSVKLDGLGVTNVNQLTAKVTGIEVLDFFGGTVETVTVTAGSVNTSGFVGSDGGGKLEVLLDGSDQLLLNSADYNNVTTINAAPDVLLSNGNTGKLLTAIAAGGVNLAIDVNGLVLPSLSDLRTLWGMSADPTFATIGGKITWLDATDLDGNGTSSGLAEGGLINGNGNLGTWVDKSGSGNNFTQATASASPQLQLAGLNGMATVSFDGSDYLNSSLWVGQNYSLFVVGQMTGTQNGRLVSSSTDNSLVGWHGGYQDQLYGQNWVSQTNGTVQANTPLLYTANDQVGSGTLYKNGVALAATGSSTTDLWLGKIQLSGYQGASELSKGSVSELLVFDHVLSPGEQRVIENYLAAKWGVGTAMDLTGGALGTVALDTTWTAAKLSFGTSAGETLTATYTAASARGTGKVDAVVFGGDGDDTLNGAVRVDALFGGTGNDTLDGKAGADWMVGGAGNDTYTVDDIGDTVVEDANAGTDRVLSSVSFTLSANIENLTLTGTAAINGAGNALANSILGNSGVNRIDGGAGADTMTGGAGNDVYFVDNAGDLIVENASEGTDAVYASVSYTLATNVENIYYVGRTAGTITGNAAANALYASVYAGITTTMAGGAGDDLYYQQADSLGNFNLNLNVVEAAGAGTDTVYLQRTTNNATVLTYTLAANVENIDISSAYNINVIGNALDNVITGPNNLGTPNAVTLSGGAGNDTYVVTLPFTAIVENASEGTDLILANVDFRLPTNAENLTANNQNNLNLFGNGLANTLTGTQANERLDGGAGADTLTGAAGDDSYVVDNAGDVITDTTGLDSVETTLASYTLGATLERLSFTDTGTHTGTGNALANLVVGNTGADTLAGMDGNDTLYGGGGADNLSGGNGDDLLMSAARPSYLSGLQQSGLRAEYWNNQTWLGAPVLTRQDADINFTWGSGSPATGVVGVDNFSARWTGYLNITTAGVYTFAIKADDAASLYIDGQLLANTTYAAGQVTALPLTLSAGQHTLLMQSNEGTGGAYTQLLWTTPSASTLVAVPSSVFSYGDAAVNDTVGDTLNGGAGNDTLTGGAGVDTLIGGTGNDTYVVTNSVDTLTENAGEGTDTVQSSAAYTLASLPNIENVTLTGSAAVNATGNAVANVLTGNSAANTLDGGDGNDTLMGGGGADQLIGGLGNDNLTADGGSTLQGGDGDDVLRLGNVAAWTPAQFGSNLALWLDAADIDGDGVQEGRSETGLTASGRVYLWRDKSVGGHDATTGNGAYEPQLVLDGMNNLPTVRLDGLDDRLSLSLPTIASGGSIYWVQRSGDSFYMPMATGAAGNPWLLIAGNGDNNTDVVGSGNTNLKTAWTVDGTLQTWTTRANVYTTLTEATHVVSTVNQALNFNGTLTIGNAWGSQWMSSSDYSEVVVTSLALTTADQQTLDGYLAWKWGTVGQLAASNPYKTAAPTVFTTASTGGSLFGGNGNDTMTGGNGDDLLDGGAGNDVMAGGGGNDSYVVDAATDTVTENAGEGADVVQSSVTWTLGVNLENLTLTGAAAINGSGNALDNVLIGNSAANTLTGLGGNDTLDGGAGADTLVGGQGNDSYVVDNAGDVVTENAAEGTDAVAASVSYTLAVNVENLTLTGTANLNGTGNAQDNVLTGNSGDNALDGAVGADTMAGGAGNDSYVVDNSGDVVTEAASAGTDTVQSSISFALPANVEYLVLTGAANINATGNGLNNQLTGNSGDNVLDGGAGADAMAGGAGNDSYIVDNTGDTIAESAGAGTDIVQSSVSYTLAGNVEHLVLTGTANIDATGNGLDNQLTGNAGDNALNGGAGADTMTGGAGNDSYVVDNAGDSVVEAAGGGTDTVQSSVTHTLSANVENLTLTGNAAIDGTGNGDDNQITGNTAANTLSGGAGNDTLIGAGGADILLGGDGNDTLVAASPSDLAAADGGTGVDLLKFTTSGANFDIASLISVASNLEALDVRNGGAGNISLSSLGITSITDASHALTLKLDSGDVLTVATDTQLQQLSTGTDAYGNALTDYAVLQDQSGTWVQTSTLHVVMGAGG</sequence>
<feature type="compositionally biased region" description="Gly residues" evidence="8">
    <location>
        <begin position="911"/>
        <end position="920"/>
    </location>
</feature>
<feature type="compositionally biased region" description="Polar residues" evidence="8">
    <location>
        <begin position="2152"/>
        <end position="2173"/>
    </location>
</feature>